<dbReference type="SUPFAM" id="SSF47384">
    <property type="entry name" value="Homodimeric domain of signal transducing histidine kinase"/>
    <property type="match status" value="1"/>
</dbReference>
<evidence type="ECO:0000256" key="8">
    <source>
        <dbReference type="ARBA" id="ARBA00022989"/>
    </source>
</evidence>
<dbReference type="AlphaFoldDB" id="A0A290Z5Y1"/>
<feature type="transmembrane region" description="Helical" evidence="11">
    <location>
        <begin position="46"/>
        <end position="67"/>
    </location>
</feature>
<dbReference type="Gene3D" id="1.10.287.130">
    <property type="match status" value="1"/>
</dbReference>
<name>A0A290Z5Y1_9PSEU</name>
<dbReference type="InterPro" id="IPR003660">
    <property type="entry name" value="HAMP_dom"/>
</dbReference>
<evidence type="ECO:0000256" key="11">
    <source>
        <dbReference type="SAM" id="Phobius"/>
    </source>
</evidence>
<proteinExistence type="predicted"/>
<dbReference type="SMART" id="SM00304">
    <property type="entry name" value="HAMP"/>
    <property type="match status" value="1"/>
</dbReference>
<evidence type="ECO:0000256" key="3">
    <source>
        <dbReference type="ARBA" id="ARBA00012438"/>
    </source>
</evidence>
<comment type="subcellular location">
    <subcellularLocation>
        <location evidence="2">Cell membrane</location>
    </subcellularLocation>
</comment>
<dbReference type="InterPro" id="IPR003661">
    <property type="entry name" value="HisK_dim/P_dom"/>
</dbReference>
<evidence type="ECO:0000256" key="1">
    <source>
        <dbReference type="ARBA" id="ARBA00000085"/>
    </source>
</evidence>
<keyword evidence="14" id="KW-1185">Reference proteome</keyword>
<evidence type="ECO:0000313" key="14">
    <source>
        <dbReference type="Proteomes" id="UP000218505"/>
    </source>
</evidence>
<gene>
    <name evidence="13" type="ORF">CNX65_14625</name>
</gene>
<feature type="domain" description="HAMP" evidence="12">
    <location>
        <begin position="205"/>
        <end position="257"/>
    </location>
</feature>
<dbReference type="GO" id="GO:0005886">
    <property type="term" value="C:plasma membrane"/>
    <property type="evidence" value="ECO:0007669"/>
    <property type="project" value="UniProtKB-SubCell"/>
</dbReference>
<dbReference type="KEGG" id="apre:CNX65_14625"/>
<keyword evidence="4" id="KW-0597">Phosphoprotein</keyword>
<keyword evidence="8 11" id="KW-1133">Transmembrane helix</keyword>
<evidence type="ECO:0000259" key="12">
    <source>
        <dbReference type="PROSITE" id="PS50885"/>
    </source>
</evidence>
<evidence type="ECO:0000256" key="9">
    <source>
        <dbReference type="ARBA" id="ARBA00023012"/>
    </source>
</evidence>
<feature type="compositionally biased region" description="Gly residues" evidence="10">
    <location>
        <begin position="444"/>
        <end position="496"/>
    </location>
</feature>
<dbReference type="Pfam" id="PF00672">
    <property type="entry name" value="HAMP"/>
    <property type="match status" value="1"/>
</dbReference>
<dbReference type="Gene3D" id="6.10.340.10">
    <property type="match status" value="1"/>
</dbReference>
<accession>A0A290Z5Y1</accession>
<dbReference type="InterPro" id="IPR036097">
    <property type="entry name" value="HisK_dim/P_sf"/>
</dbReference>
<feature type="region of interest" description="Disordered" evidence="10">
    <location>
        <begin position="1"/>
        <end position="27"/>
    </location>
</feature>
<dbReference type="Gene3D" id="3.30.565.10">
    <property type="entry name" value="Histidine kinase-like ATPase, C-terminal domain"/>
    <property type="match status" value="1"/>
</dbReference>
<feature type="compositionally biased region" description="Basic and acidic residues" evidence="10">
    <location>
        <begin position="408"/>
        <end position="419"/>
    </location>
</feature>
<dbReference type="CDD" id="cd00082">
    <property type="entry name" value="HisKA"/>
    <property type="match status" value="1"/>
</dbReference>
<keyword evidence="7" id="KW-0418">Kinase</keyword>
<dbReference type="InterPro" id="IPR036890">
    <property type="entry name" value="HATPase_C_sf"/>
</dbReference>
<evidence type="ECO:0000313" key="13">
    <source>
        <dbReference type="EMBL" id="ATE54373.1"/>
    </source>
</evidence>
<dbReference type="Pfam" id="PF00512">
    <property type="entry name" value="HisKA"/>
    <property type="match status" value="1"/>
</dbReference>
<dbReference type="SMART" id="SM00388">
    <property type="entry name" value="HisKA"/>
    <property type="match status" value="1"/>
</dbReference>
<feature type="compositionally biased region" description="Gly residues" evidence="10">
    <location>
        <begin position="517"/>
        <end position="549"/>
    </location>
</feature>
<dbReference type="PANTHER" id="PTHR45436">
    <property type="entry name" value="SENSOR HISTIDINE KINASE YKOH"/>
    <property type="match status" value="1"/>
</dbReference>
<dbReference type="EMBL" id="CP023445">
    <property type="protein sequence ID" value="ATE54373.1"/>
    <property type="molecule type" value="Genomic_DNA"/>
</dbReference>
<dbReference type="CDD" id="cd06225">
    <property type="entry name" value="HAMP"/>
    <property type="match status" value="1"/>
</dbReference>
<dbReference type="SUPFAM" id="SSF55874">
    <property type="entry name" value="ATPase domain of HSP90 chaperone/DNA topoisomerase II/histidine kinase"/>
    <property type="match status" value="1"/>
</dbReference>
<dbReference type="EC" id="2.7.13.3" evidence="3"/>
<keyword evidence="6 11" id="KW-0812">Transmembrane</keyword>
<dbReference type="GO" id="GO:0000155">
    <property type="term" value="F:phosphorelay sensor kinase activity"/>
    <property type="evidence" value="ECO:0007669"/>
    <property type="project" value="InterPro"/>
</dbReference>
<dbReference type="PROSITE" id="PS50885">
    <property type="entry name" value="HAMP"/>
    <property type="match status" value="1"/>
</dbReference>
<protein>
    <recommendedName>
        <fullName evidence="3">histidine kinase</fullName>
        <ecNumber evidence="3">2.7.13.3</ecNumber>
    </recommendedName>
</protein>
<feature type="region of interest" description="Disordered" evidence="10">
    <location>
        <begin position="408"/>
        <end position="549"/>
    </location>
</feature>
<comment type="catalytic activity">
    <reaction evidence="1">
        <text>ATP + protein L-histidine = ADP + protein N-phospho-L-histidine.</text>
        <dbReference type="EC" id="2.7.13.3"/>
    </reaction>
</comment>
<feature type="transmembrane region" description="Helical" evidence="11">
    <location>
        <begin position="179"/>
        <end position="200"/>
    </location>
</feature>
<evidence type="ECO:0000256" key="10">
    <source>
        <dbReference type="SAM" id="MobiDB-lite"/>
    </source>
</evidence>
<dbReference type="PANTHER" id="PTHR45436:SF5">
    <property type="entry name" value="SENSOR HISTIDINE KINASE TRCS"/>
    <property type="match status" value="1"/>
</dbReference>
<keyword evidence="5" id="KW-0808">Transferase</keyword>
<evidence type="ECO:0000256" key="2">
    <source>
        <dbReference type="ARBA" id="ARBA00004236"/>
    </source>
</evidence>
<sequence length="644" mass="63151">MTAHHPPLGGQSRSGGEDLPSSRAGDGSALVDVPVAKRVGLLRKHLVALAVSTAVLATVLFGLPLALGVAQYNLDNERAELERAASRVALSLADDPDRLVPPVGSGSDPAATIGVYSAQGWLLSGEGPAEDALARRAAESAHVADSDGMVVAVPVTDEGEVTAVVRAAAPPGEVIGRTMVVWAGMLVSGAFAIALTWLVAKRMAARLARPLEELSVLAHDLGDGDFTIRPARSSVAEIDQVATALESTARRLGEILRRERSFTSRASHQLRTPVAGLRLHLESALDAPEADLRPALRTGVEAADRLERTIDDLLALTRATPARSRLDPEALLTDLHRTWRDQFALHGRTLRVEVAGAPGPLAAEAAVRQVLHVLLDNAVVHGRGAVEVTARDAAGLFAVDVVDEGEVRGDDPFQIRDGDGDGDGDERGSSGSGGERGRSADARGVGGNAGGGALGGGSTGGGTPGGGSMVGGTPGGGSAGGGSTGGGGADSGGAGNGSADSGTSPSGALASENLGSGALGKGTPGGGSAGGGASGGGTPGSGNAVGGTSGSGTFGGGSAGSGASGSGILGSGSAGSRSAGGGSAGGGHGAGRNGTRVHGIGLPLARDLAEAEGGRLVLSDRSPTRFTLLLPTGGADRPGVSGPA</sequence>
<reference evidence="13" key="1">
    <citation type="submission" date="2017-09" db="EMBL/GenBank/DDBJ databases">
        <title>Complete Genome Sequence of ansamitocin-producing Bacterium Actinosynnema pretiosum X47.</title>
        <authorList>
            <person name="Cao G."/>
            <person name="Zong G."/>
            <person name="Zhong C."/>
            <person name="Fu J."/>
        </authorList>
    </citation>
    <scope>NUCLEOTIDE SEQUENCE [LARGE SCALE GENOMIC DNA]</scope>
    <source>
        <strain evidence="13">X47</strain>
    </source>
</reference>
<evidence type="ECO:0000256" key="5">
    <source>
        <dbReference type="ARBA" id="ARBA00022679"/>
    </source>
</evidence>
<feature type="region of interest" description="Disordered" evidence="10">
    <location>
        <begin position="568"/>
        <end position="598"/>
    </location>
</feature>
<organism evidence="13 14">
    <name type="scientific">Actinosynnema pretiosum</name>
    <dbReference type="NCBI Taxonomy" id="42197"/>
    <lineage>
        <taxon>Bacteria</taxon>
        <taxon>Bacillati</taxon>
        <taxon>Actinomycetota</taxon>
        <taxon>Actinomycetes</taxon>
        <taxon>Pseudonocardiales</taxon>
        <taxon>Pseudonocardiaceae</taxon>
        <taxon>Actinosynnema</taxon>
    </lineage>
</organism>
<dbReference type="Proteomes" id="UP000218505">
    <property type="component" value="Chromosome"/>
</dbReference>
<evidence type="ECO:0000256" key="6">
    <source>
        <dbReference type="ARBA" id="ARBA00022692"/>
    </source>
</evidence>
<dbReference type="InterPro" id="IPR050428">
    <property type="entry name" value="TCS_sensor_his_kinase"/>
</dbReference>
<evidence type="ECO:0000256" key="7">
    <source>
        <dbReference type="ARBA" id="ARBA00022777"/>
    </source>
</evidence>
<evidence type="ECO:0000256" key="4">
    <source>
        <dbReference type="ARBA" id="ARBA00022553"/>
    </source>
</evidence>
<keyword evidence="9" id="KW-0902">Two-component regulatory system</keyword>
<feature type="compositionally biased region" description="Gly residues" evidence="10">
    <location>
        <begin position="568"/>
        <end position="592"/>
    </location>
</feature>
<keyword evidence="11" id="KW-0472">Membrane</keyword>